<comment type="caution">
    <text evidence="1">The sequence shown here is derived from an EMBL/GenBank/DDBJ whole genome shotgun (WGS) entry which is preliminary data.</text>
</comment>
<evidence type="ECO:0000313" key="2">
    <source>
        <dbReference type="Proteomes" id="UP001153069"/>
    </source>
</evidence>
<dbReference type="EMBL" id="CAICTM010000801">
    <property type="protein sequence ID" value="CAB9516734.1"/>
    <property type="molecule type" value="Genomic_DNA"/>
</dbReference>
<accession>A0A9N8ECL5</accession>
<reference evidence="1" key="1">
    <citation type="submission" date="2020-06" db="EMBL/GenBank/DDBJ databases">
        <authorList>
            <consortium name="Plant Systems Biology data submission"/>
        </authorList>
    </citation>
    <scope>NUCLEOTIDE SEQUENCE</scope>
    <source>
        <strain evidence="1">D6</strain>
    </source>
</reference>
<protein>
    <submittedName>
        <fullName evidence="1">Uncharacterized protein</fullName>
    </submittedName>
</protein>
<dbReference type="OrthoDB" id="1394818at2759"/>
<proteinExistence type="predicted"/>
<dbReference type="Gene3D" id="3.80.10.10">
    <property type="entry name" value="Ribonuclease Inhibitor"/>
    <property type="match status" value="1"/>
</dbReference>
<gene>
    <name evidence="1" type="ORF">SEMRO_802_G204740.1</name>
</gene>
<sequence>MEPLSILSKHYGHEEEERNNLLSTASIINIPSIRTHCSSAYRWCRSRVSWQTMLEAVVLWTALILLLVKITYHTPQPPETVQLFGTNYTVANTTYIVQTSQGLRGSIATEIGFLTALTRLKISQNQLSQSIPSERIAHKI</sequence>
<organism evidence="1 2">
    <name type="scientific">Seminavis robusta</name>
    <dbReference type="NCBI Taxonomy" id="568900"/>
    <lineage>
        <taxon>Eukaryota</taxon>
        <taxon>Sar</taxon>
        <taxon>Stramenopiles</taxon>
        <taxon>Ochrophyta</taxon>
        <taxon>Bacillariophyta</taxon>
        <taxon>Bacillariophyceae</taxon>
        <taxon>Bacillariophycidae</taxon>
        <taxon>Naviculales</taxon>
        <taxon>Naviculaceae</taxon>
        <taxon>Seminavis</taxon>
    </lineage>
</organism>
<keyword evidence="2" id="KW-1185">Reference proteome</keyword>
<dbReference type="Proteomes" id="UP001153069">
    <property type="component" value="Unassembled WGS sequence"/>
</dbReference>
<evidence type="ECO:0000313" key="1">
    <source>
        <dbReference type="EMBL" id="CAB9516734.1"/>
    </source>
</evidence>
<dbReference type="InterPro" id="IPR032675">
    <property type="entry name" value="LRR_dom_sf"/>
</dbReference>
<name>A0A9N8ECL5_9STRA</name>
<dbReference type="AlphaFoldDB" id="A0A9N8ECL5"/>